<dbReference type="AlphaFoldDB" id="Q07HK8"/>
<dbReference type="GO" id="GO:0032993">
    <property type="term" value="C:protein-DNA complex"/>
    <property type="evidence" value="ECO:0007669"/>
    <property type="project" value="TreeGrafter"/>
</dbReference>
<protein>
    <recommendedName>
        <fullName evidence="9">Regulatory protein VirG</fullName>
    </recommendedName>
</protein>
<dbReference type="Gene3D" id="6.10.250.690">
    <property type="match status" value="1"/>
</dbReference>
<accession>Q07HK8</accession>
<feature type="domain" description="Response regulatory" evidence="12">
    <location>
        <begin position="16"/>
        <end position="129"/>
    </location>
</feature>
<dbReference type="CDD" id="cd00383">
    <property type="entry name" value="trans_reg_C"/>
    <property type="match status" value="1"/>
</dbReference>
<dbReference type="InterPro" id="IPR011006">
    <property type="entry name" value="CheY-like_superfamily"/>
</dbReference>
<keyword evidence="3 10" id="KW-0597">Phosphoprotein</keyword>
<evidence type="ECO:0000256" key="11">
    <source>
        <dbReference type="PROSITE-ProRule" id="PRU01091"/>
    </source>
</evidence>
<dbReference type="FunFam" id="1.10.10.10:FF:000099">
    <property type="entry name" value="Two-component system response regulator TorR"/>
    <property type="match status" value="1"/>
</dbReference>
<evidence type="ECO:0000256" key="1">
    <source>
        <dbReference type="ARBA" id="ARBA00004496"/>
    </source>
</evidence>
<feature type="domain" description="OmpR/PhoB-type" evidence="13">
    <location>
        <begin position="144"/>
        <end position="244"/>
    </location>
</feature>
<evidence type="ECO:0000313" key="14">
    <source>
        <dbReference type="EMBL" id="ABJ08576.1"/>
    </source>
</evidence>
<dbReference type="InterPro" id="IPR036388">
    <property type="entry name" value="WH-like_DNA-bd_sf"/>
</dbReference>
<dbReference type="PROSITE" id="PS51755">
    <property type="entry name" value="OMPR_PHOB"/>
    <property type="match status" value="1"/>
</dbReference>
<keyword evidence="2" id="KW-0963">Cytoplasm</keyword>
<dbReference type="SMART" id="SM00448">
    <property type="entry name" value="REC"/>
    <property type="match status" value="1"/>
</dbReference>
<keyword evidence="7" id="KW-0010">Activator</keyword>
<dbReference type="Gene3D" id="1.10.10.10">
    <property type="entry name" value="Winged helix-like DNA-binding domain superfamily/Winged helix DNA-binding domain"/>
    <property type="match status" value="1"/>
</dbReference>
<evidence type="ECO:0000256" key="5">
    <source>
        <dbReference type="ARBA" id="ARBA00023015"/>
    </source>
</evidence>
<reference evidence="14" key="1">
    <citation type="submission" date="2006-09" db="EMBL/GenBank/DDBJ databases">
        <title>Complete sequence of Rhodopseudomonas palustris BisA53.</title>
        <authorList>
            <consortium name="US DOE Joint Genome Institute"/>
            <person name="Copeland A."/>
            <person name="Lucas S."/>
            <person name="Lapidus A."/>
            <person name="Barry K."/>
            <person name="Detter J.C."/>
            <person name="Glavina del Rio T."/>
            <person name="Hammon N."/>
            <person name="Israni S."/>
            <person name="Dalin E."/>
            <person name="Tice H."/>
            <person name="Pitluck S."/>
            <person name="Chain P."/>
            <person name="Malfatti S."/>
            <person name="Shin M."/>
            <person name="Vergez L."/>
            <person name="Schmutz J."/>
            <person name="Larimer F."/>
            <person name="Land M."/>
            <person name="Hauser L."/>
            <person name="Pelletier D.A."/>
            <person name="Kyrpides N."/>
            <person name="Kim E."/>
            <person name="Harwood C.S."/>
            <person name="Oda Y."/>
            <person name="Richardson P."/>
        </authorList>
    </citation>
    <scope>NUCLEOTIDE SEQUENCE [LARGE SCALE GENOMIC DNA]</scope>
    <source>
        <strain evidence="14">BisA53</strain>
    </source>
</reference>
<evidence type="ECO:0000256" key="3">
    <source>
        <dbReference type="ARBA" id="ARBA00022553"/>
    </source>
</evidence>
<keyword evidence="6 11" id="KW-0238">DNA-binding</keyword>
<dbReference type="Gene3D" id="3.40.50.2300">
    <property type="match status" value="1"/>
</dbReference>
<sequence length="258" mass="28676">MTREIAEWELMVAIPSILVVEDDRETRSLIAKYLRANGCHVSAAADGREMSRIMADHRVDLIIMDLMLPDEDGLSLCRKVRARSQVPIIMLTARGEDIDRIVGLEMGADDYMAKPFNPRELLARINAVLRRQASALNASENVGATCFSFDGWRMDFRLRELRNPAGARVALTSAEFDLLRAFCERAGRVLSREVLLELTQGPNCGSFDRSIDVLVSRIRRKIEADPADALMIKTVRSGGYMFTPVVEPIATAPASSPP</sequence>
<dbReference type="EMBL" id="CP000463">
    <property type="protein sequence ID" value="ABJ08576.1"/>
    <property type="molecule type" value="Genomic_DNA"/>
</dbReference>
<dbReference type="InterPro" id="IPR016032">
    <property type="entry name" value="Sig_transdc_resp-reg_C-effctor"/>
</dbReference>
<dbReference type="STRING" id="316055.RPE_4656"/>
<comment type="subcellular location">
    <subcellularLocation>
        <location evidence="1">Cytoplasm</location>
    </subcellularLocation>
</comment>
<dbReference type="FunFam" id="3.40.50.2300:FF:000001">
    <property type="entry name" value="DNA-binding response regulator PhoB"/>
    <property type="match status" value="1"/>
</dbReference>
<dbReference type="GO" id="GO:0006355">
    <property type="term" value="P:regulation of DNA-templated transcription"/>
    <property type="evidence" value="ECO:0007669"/>
    <property type="project" value="InterPro"/>
</dbReference>
<dbReference type="GO" id="GO:0000976">
    <property type="term" value="F:transcription cis-regulatory region binding"/>
    <property type="evidence" value="ECO:0007669"/>
    <property type="project" value="TreeGrafter"/>
</dbReference>
<organism evidence="14">
    <name type="scientific">Rhodopseudomonas palustris (strain BisA53)</name>
    <dbReference type="NCBI Taxonomy" id="316055"/>
    <lineage>
        <taxon>Bacteria</taxon>
        <taxon>Pseudomonadati</taxon>
        <taxon>Pseudomonadota</taxon>
        <taxon>Alphaproteobacteria</taxon>
        <taxon>Hyphomicrobiales</taxon>
        <taxon>Nitrobacteraceae</taxon>
        <taxon>Rhodopseudomonas</taxon>
    </lineage>
</organism>
<evidence type="ECO:0000256" key="9">
    <source>
        <dbReference type="ARBA" id="ARBA00067337"/>
    </source>
</evidence>
<dbReference type="Pfam" id="PF00486">
    <property type="entry name" value="Trans_reg_C"/>
    <property type="match status" value="1"/>
</dbReference>
<keyword evidence="8" id="KW-0804">Transcription</keyword>
<feature type="modified residue" description="4-aspartylphosphate" evidence="10">
    <location>
        <position position="65"/>
    </location>
</feature>
<name>Q07HK8_RHOP5</name>
<dbReference type="PANTHER" id="PTHR48111:SF4">
    <property type="entry name" value="DNA-BINDING DUAL TRANSCRIPTIONAL REGULATOR OMPR"/>
    <property type="match status" value="1"/>
</dbReference>
<dbReference type="SUPFAM" id="SSF46894">
    <property type="entry name" value="C-terminal effector domain of the bipartite response regulators"/>
    <property type="match status" value="1"/>
</dbReference>
<evidence type="ECO:0000259" key="13">
    <source>
        <dbReference type="PROSITE" id="PS51755"/>
    </source>
</evidence>
<dbReference type="Pfam" id="PF00072">
    <property type="entry name" value="Response_reg"/>
    <property type="match status" value="1"/>
</dbReference>
<dbReference type="InterPro" id="IPR039420">
    <property type="entry name" value="WalR-like"/>
</dbReference>
<evidence type="ECO:0000256" key="6">
    <source>
        <dbReference type="ARBA" id="ARBA00023125"/>
    </source>
</evidence>
<dbReference type="InterPro" id="IPR001789">
    <property type="entry name" value="Sig_transdc_resp-reg_receiver"/>
</dbReference>
<dbReference type="PANTHER" id="PTHR48111">
    <property type="entry name" value="REGULATOR OF RPOS"/>
    <property type="match status" value="1"/>
</dbReference>
<gene>
    <name evidence="14" type="ordered locus">RPE_4656</name>
</gene>
<evidence type="ECO:0000256" key="4">
    <source>
        <dbReference type="ARBA" id="ARBA00023012"/>
    </source>
</evidence>
<dbReference type="HOGENOM" id="CLU_000445_30_4_5"/>
<evidence type="ECO:0000256" key="8">
    <source>
        <dbReference type="ARBA" id="ARBA00023163"/>
    </source>
</evidence>
<dbReference type="SUPFAM" id="SSF52172">
    <property type="entry name" value="CheY-like"/>
    <property type="match status" value="1"/>
</dbReference>
<evidence type="ECO:0000256" key="7">
    <source>
        <dbReference type="ARBA" id="ARBA00023159"/>
    </source>
</evidence>
<dbReference type="GO" id="GO:0000156">
    <property type="term" value="F:phosphorelay response regulator activity"/>
    <property type="evidence" value="ECO:0007669"/>
    <property type="project" value="TreeGrafter"/>
</dbReference>
<feature type="DNA-binding region" description="OmpR/PhoB-type" evidence="11">
    <location>
        <begin position="144"/>
        <end position="244"/>
    </location>
</feature>
<dbReference type="SMART" id="SM00862">
    <property type="entry name" value="Trans_reg_C"/>
    <property type="match status" value="1"/>
</dbReference>
<evidence type="ECO:0000256" key="2">
    <source>
        <dbReference type="ARBA" id="ARBA00022490"/>
    </source>
</evidence>
<keyword evidence="4" id="KW-0902">Two-component regulatory system</keyword>
<evidence type="ECO:0000259" key="12">
    <source>
        <dbReference type="PROSITE" id="PS50110"/>
    </source>
</evidence>
<dbReference type="GO" id="GO:0005829">
    <property type="term" value="C:cytosol"/>
    <property type="evidence" value="ECO:0007669"/>
    <property type="project" value="TreeGrafter"/>
</dbReference>
<dbReference type="InterPro" id="IPR001867">
    <property type="entry name" value="OmpR/PhoB-type_DNA-bd"/>
</dbReference>
<dbReference type="PROSITE" id="PS50110">
    <property type="entry name" value="RESPONSE_REGULATORY"/>
    <property type="match status" value="1"/>
</dbReference>
<dbReference type="eggNOG" id="COG0745">
    <property type="taxonomic scope" value="Bacteria"/>
</dbReference>
<keyword evidence="5" id="KW-0805">Transcription regulation</keyword>
<dbReference type="OrthoDB" id="9802426at2"/>
<evidence type="ECO:0000256" key="10">
    <source>
        <dbReference type="PROSITE-ProRule" id="PRU00169"/>
    </source>
</evidence>
<proteinExistence type="predicted"/>
<dbReference type="KEGG" id="rpe:RPE_4656"/>